<proteinExistence type="predicted"/>
<evidence type="ECO:0000313" key="2">
    <source>
        <dbReference type="EMBL" id="KAK2094742.1"/>
    </source>
</evidence>
<name>A0ABQ9UCE5_SAGOE</name>
<evidence type="ECO:0000313" key="3">
    <source>
        <dbReference type="Proteomes" id="UP001266305"/>
    </source>
</evidence>
<reference evidence="2 3" key="1">
    <citation type="submission" date="2023-05" db="EMBL/GenBank/DDBJ databases">
        <title>B98-5 Cell Line De Novo Hybrid Assembly: An Optical Mapping Approach.</title>
        <authorList>
            <person name="Kananen K."/>
            <person name="Auerbach J.A."/>
            <person name="Kautto E."/>
            <person name="Blachly J.S."/>
        </authorList>
    </citation>
    <scope>NUCLEOTIDE SEQUENCE [LARGE SCALE GENOMIC DNA]</scope>
    <source>
        <strain evidence="2">B95-8</strain>
        <tissue evidence="2">Cell line</tissue>
    </source>
</reference>
<sequence>MGCAEHMLRLGEAAGPGVRGSFLILQGTSGSPSLALGSGGTPALGSGGTPALGASGAHTRLLTRPTGGLGLKSTRPSFRGQSDAAGIGRAATGGGTRSRYTRRWRAHASVLPYAGQAFAGLSGAGPRRFKRRCRERGLQACEGIRIMEAARDYAGALIRRVSLRPPEPRLPCASHPQFPCAPLLLYPAPLVPLLPVFSCAPPPREYTHPPHWCRSPKARPAPPPPLAARRKCRAWLSEQVTAASGCISGRCCRTPSNASMVVLEIATGAGRGGAQAWRLLEAWALVGGAGRSAEALPEGLGGRLPCALVALPPVGD</sequence>
<accession>A0ABQ9UCE5</accession>
<gene>
    <name evidence="2" type="ORF">P7K49_028480</name>
</gene>
<feature type="compositionally biased region" description="Gly residues" evidence="1">
    <location>
        <begin position="38"/>
        <end position="50"/>
    </location>
</feature>
<dbReference type="EMBL" id="JASSZA010000014">
    <property type="protein sequence ID" value="KAK2094742.1"/>
    <property type="molecule type" value="Genomic_DNA"/>
</dbReference>
<keyword evidence="3" id="KW-1185">Reference proteome</keyword>
<protein>
    <submittedName>
        <fullName evidence="2">Uncharacterized protein</fullName>
    </submittedName>
</protein>
<comment type="caution">
    <text evidence="2">The sequence shown here is derived from an EMBL/GenBank/DDBJ whole genome shotgun (WGS) entry which is preliminary data.</text>
</comment>
<organism evidence="2 3">
    <name type="scientific">Saguinus oedipus</name>
    <name type="common">Cotton-top tamarin</name>
    <name type="synonym">Oedipomidas oedipus</name>
    <dbReference type="NCBI Taxonomy" id="9490"/>
    <lineage>
        <taxon>Eukaryota</taxon>
        <taxon>Metazoa</taxon>
        <taxon>Chordata</taxon>
        <taxon>Craniata</taxon>
        <taxon>Vertebrata</taxon>
        <taxon>Euteleostomi</taxon>
        <taxon>Mammalia</taxon>
        <taxon>Eutheria</taxon>
        <taxon>Euarchontoglires</taxon>
        <taxon>Primates</taxon>
        <taxon>Haplorrhini</taxon>
        <taxon>Platyrrhini</taxon>
        <taxon>Cebidae</taxon>
        <taxon>Callitrichinae</taxon>
        <taxon>Saguinus</taxon>
    </lineage>
</organism>
<evidence type="ECO:0000256" key="1">
    <source>
        <dbReference type="SAM" id="MobiDB-lite"/>
    </source>
</evidence>
<feature type="region of interest" description="Disordered" evidence="1">
    <location>
        <begin position="38"/>
        <end position="99"/>
    </location>
</feature>
<dbReference type="Proteomes" id="UP001266305">
    <property type="component" value="Unassembled WGS sequence"/>
</dbReference>